<sequence>MEGRKARVSSTGSNGSRGSSSSRRKGASAPFRPRFCTKDSGEVDFESGDETEADTLMDPFRMQFVGTSYYLFLAAKALIMYIHHAKMSAHILARRKPTALSNDGSDDILPSSSISVSNDSAAATAAAEHAQDTMLLPDFVEDLSPPPQLRTLADIRRMQDRLEVVLTALRTSQKYWMSVDYFVLCARKLRNMAEYGPWRTEDPVSTDISAELANEMWPPHF</sequence>
<dbReference type="OrthoDB" id="39175at2759"/>
<feature type="region of interest" description="Disordered" evidence="1">
    <location>
        <begin position="1"/>
        <end position="50"/>
    </location>
</feature>
<dbReference type="AlphaFoldDB" id="A0A9W8LVR8"/>
<feature type="compositionally biased region" description="Low complexity" evidence="1">
    <location>
        <begin position="8"/>
        <end position="21"/>
    </location>
</feature>
<evidence type="ECO:0000256" key="1">
    <source>
        <dbReference type="SAM" id="MobiDB-lite"/>
    </source>
</evidence>
<dbReference type="EMBL" id="JANBUW010000956">
    <property type="protein sequence ID" value="KAJ2844874.1"/>
    <property type="molecule type" value="Genomic_DNA"/>
</dbReference>
<accession>A0A9W8LVR8</accession>
<gene>
    <name evidence="2" type="ORF">IWW36_005013</name>
</gene>
<dbReference type="Proteomes" id="UP001139887">
    <property type="component" value="Unassembled WGS sequence"/>
</dbReference>
<proteinExistence type="predicted"/>
<name>A0A9W8LVR8_9FUNG</name>
<keyword evidence="3" id="KW-1185">Reference proteome</keyword>
<evidence type="ECO:0000313" key="2">
    <source>
        <dbReference type="EMBL" id="KAJ2844874.1"/>
    </source>
</evidence>
<organism evidence="2 3">
    <name type="scientific">Coemansia brasiliensis</name>
    <dbReference type="NCBI Taxonomy" id="2650707"/>
    <lineage>
        <taxon>Eukaryota</taxon>
        <taxon>Fungi</taxon>
        <taxon>Fungi incertae sedis</taxon>
        <taxon>Zoopagomycota</taxon>
        <taxon>Kickxellomycotina</taxon>
        <taxon>Kickxellomycetes</taxon>
        <taxon>Kickxellales</taxon>
        <taxon>Kickxellaceae</taxon>
        <taxon>Coemansia</taxon>
    </lineage>
</organism>
<protein>
    <submittedName>
        <fullName evidence="2">Uncharacterized protein</fullName>
    </submittedName>
</protein>
<evidence type="ECO:0000313" key="3">
    <source>
        <dbReference type="Proteomes" id="UP001139887"/>
    </source>
</evidence>
<comment type="caution">
    <text evidence="2">The sequence shown here is derived from an EMBL/GenBank/DDBJ whole genome shotgun (WGS) entry which is preliminary data.</text>
</comment>
<reference evidence="2" key="1">
    <citation type="submission" date="2022-07" db="EMBL/GenBank/DDBJ databases">
        <title>Phylogenomic reconstructions and comparative analyses of Kickxellomycotina fungi.</title>
        <authorList>
            <person name="Reynolds N.K."/>
            <person name="Stajich J.E."/>
            <person name="Barry K."/>
            <person name="Grigoriev I.V."/>
            <person name="Crous P."/>
            <person name="Smith M.E."/>
        </authorList>
    </citation>
    <scope>NUCLEOTIDE SEQUENCE</scope>
    <source>
        <strain evidence="2">NRRL 1566</strain>
    </source>
</reference>